<comment type="caution">
    <text evidence="2">The sequence shown here is derived from an EMBL/GenBank/DDBJ whole genome shotgun (WGS) entry which is preliminary data.</text>
</comment>
<dbReference type="Proteomes" id="UP000712281">
    <property type="component" value="Unassembled WGS sequence"/>
</dbReference>
<feature type="chain" id="PRO_5035721919" description="Secreted protein" evidence="1">
    <location>
        <begin position="20"/>
        <end position="93"/>
    </location>
</feature>
<evidence type="ECO:0000313" key="2">
    <source>
        <dbReference type="EMBL" id="KAF2568717.1"/>
    </source>
</evidence>
<evidence type="ECO:0000313" key="3">
    <source>
        <dbReference type="Proteomes" id="UP000712281"/>
    </source>
</evidence>
<feature type="signal peptide" evidence="1">
    <location>
        <begin position="1"/>
        <end position="19"/>
    </location>
</feature>
<sequence length="93" mass="10145">MGALLLISWALSFRWLSTCRVPLTLLICRISTPGRRERILVTVIARVLPEKLCSVTFTQNLCVCPMVLIRASGTGTSWSAPSCSLALHSSTIV</sequence>
<organism evidence="2 3">
    <name type="scientific">Brassica cretica</name>
    <name type="common">Mustard</name>
    <dbReference type="NCBI Taxonomy" id="69181"/>
    <lineage>
        <taxon>Eukaryota</taxon>
        <taxon>Viridiplantae</taxon>
        <taxon>Streptophyta</taxon>
        <taxon>Embryophyta</taxon>
        <taxon>Tracheophyta</taxon>
        <taxon>Spermatophyta</taxon>
        <taxon>Magnoliopsida</taxon>
        <taxon>eudicotyledons</taxon>
        <taxon>Gunneridae</taxon>
        <taxon>Pentapetalae</taxon>
        <taxon>rosids</taxon>
        <taxon>malvids</taxon>
        <taxon>Brassicales</taxon>
        <taxon>Brassicaceae</taxon>
        <taxon>Brassiceae</taxon>
        <taxon>Brassica</taxon>
    </lineage>
</organism>
<name>A0A8S9IHQ6_BRACR</name>
<evidence type="ECO:0000256" key="1">
    <source>
        <dbReference type="SAM" id="SignalP"/>
    </source>
</evidence>
<protein>
    <recommendedName>
        <fullName evidence="4">Secreted protein</fullName>
    </recommendedName>
</protein>
<reference evidence="2" key="1">
    <citation type="submission" date="2019-12" db="EMBL/GenBank/DDBJ databases">
        <title>Genome sequencing and annotation of Brassica cretica.</title>
        <authorList>
            <person name="Studholme D.J."/>
            <person name="Sarris P.F."/>
        </authorList>
    </citation>
    <scope>NUCLEOTIDE SEQUENCE</scope>
    <source>
        <strain evidence="2">PFS-001/15</strain>
        <tissue evidence="2">Leaf</tissue>
    </source>
</reference>
<evidence type="ECO:0008006" key="4">
    <source>
        <dbReference type="Google" id="ProtNLM"/>
    </source>
</evidence>
<keyword evidence="1" id="KW-0732">Signal</keyword>
<proteinExistence type="predicted"/>
<gene>
    <name evidence="2" type="ORF">F2Q68_00027170</name>
</gene>
<dbReference type="AlphaFoldDB" id="A0A8S9IHQ6"/>
<accession>A0A8S9IHQ6</accession>
<dbReference type="EMBL" id="QGKW02001911">
    <property type="protein sequence ID" value="KAF2568717.1"/>
    <property type="molecule type" value="Genomic_DNA"/>
</dbReference>